<dbReference type="Gene3D" id="3.90.230.10">
    <property type="entry name" value="Creatinase/methionine aminopeptidase superfamily"/>
    <property type="match status" value="1"/>
</dbReference>
<comment type="function">
    <text evidence="1 6">Removes the N-terminal methionine from nascent proteins. The N-terminal methionine is often cleaved when the second residue in the primary sequence is small and uncharged (Met-Ala-, Cys, Gly, Pro, Ser, Thr, or Val). Requires deformylation of the N(alpha)-formylated initiator methionine before it can be hydrolyzed.</text>
</comment>
<dbReference type="PANTHER" id="PTHR43330">
    <property type="entry name" value="METHIONINE AMINOPEPTIDASE"/>
    <property type="match status" value="1"/>
</dbReference>
<dbReference type="NCBIfam" id="TIGR00500">
    <property type="entry name" value="met_pdase_I"/>
    <property type="match status" value="1"/>
</dbReference>
<sequence>MSVDVKTPAEIEKMRATCRFAASVLDFIRPHVRAGVTTAELDRLCHEYIVERGAYPAPLNYKGFPNSVCTSVNEVVCHGVPGPRALVDGDIINIDVTTIVDGWFGDTSEMFTVGEISEAANKLIDTTRRAMWQGIREVAPGKALGDIGAAIFDFAHARHGYAIVDRFCGHGIGREMHMAPQVHHVGIRGHGMKLRAGMTFTIEPMLSEGSSHCDILADGWTAVTRDGKLSAQTEHTILVTADGYEVLTMRDSAWRPQ</sequence>
<comment type="catalytic activity">
    <reaction evidence="6 7">
        <text>Release of N-terminal amino acids, preferentially methionine, from peptides and arylamides.</text>
        <dbReference type="EC" id="3.4.11.18"/>
    </reaction>
</comment>
<dbReference type="GO" id="GO:0070006">
    <property type="term" value="F:metalloaminopeptidase activity"/>
    <property type="evidence" value="ECO:0007669"/>
    <property type="project" value="UniProtKB-UniRule"/>
</dbReference>
<feature type="binding site" evidence="6">
    <location>
        <position position="78"/>
    </location>
    <ligand>
        <name>substrate</name>
    </ligand>
</feature>
<evidence type="ECO:0000259" key="8">
    <source>
        <dbReference type="Pfam" id="PF00557"/>
    </source>
</evidence>
<evidence type="ECO:0000256" key="4">
    <source>
        <dbReference type="ARBA" id="ARBA00022723"/>
    </source>
</evidence>
<dbReference type="PROSITE" id="PS00680">
    <property type="entry name" value="MAP_1"/>
    <property type="match status" value="1"/>
</dbReference>
<dbReference type="EC" id="3.4.11.18" evidence="6 7"/>
<feature type="binding site" evidence="6">
    <location>
        <position position="106"/>
    </location>
    <ligand>
        <name>a divalent metal cation</name>
        <dbReference type="ChEBI" id="CHEBI:60240"/>
        <label>1</label>
    </ligand>
</feature>
<evidence type="ECO:0000256" key="3">
    <source>
        <dbReference type="ARBA" id="ARBA00022670"/>
    </source>
</evidence>
<comment type="cofactor">
    <cofactor evidence="6">
        <name>Co(2+)</name>
        <dbReference type="ChEBI" id="CHEBI:48828"/>
    </cofactor>
    <cofactor evidence="6">
        <name>Zn(2+)</name>
        <dbReference type="ChEBI" id="CHEBI:29105"/>
    </cofactor>
    <cofactor evidence="6">
        <name>Mn(2+)</name>
        <dbReference type="ChEBI" id="CHEBI:29035"/>
    </cofactor>
    <cofactor evidence="6">
        <name>Fe(2+)</name>
        <dbReference type="ChEBI" id="CHEBI:29033"/>
    </cofactor>
    <text evidence="6">Binds 2 divalent metal cations per subunit. Has a high-affinity and a low affinity metal-binding site. The true nature of the physiological cofactor is under debate. The enzyme is active with cobalt, zinc, manganese or divalent iron ions. Most likely, methionine aminopeptidases function as mononuclear Fe(2+)-metalloproteases under physiological conditions, and the catalytically relevant metal-binding site has been assigned to the histidine-containing high-affinity site.</text>
</comment>
<dbReference type="InterPro" id="IPR001714">
    <property type="entry name" value="Pept_M24_MAP"/>
</dbReference>
<dbReference type="EMBL" id="JMCC02000132">
    <property type="protein sequence ID" value="KIG12412.1"/>
    <property type="molecule type" value="Genomic_DNA"/>
</dbReference>
<dbReference type="AlphaFoldDB" id="A0A0C2CX33"/>
<dbReference type="PRINTS" id="PR00599">
    <property type="entry name" value="MAPEPTIDASE"/>
</dbReference>
<feature type="binding site" evidence="6">
    <location>
        <position position="106"/>
    </location>
    <ligand>
        <name>a divalent metal cation</name>
        <dbReference type="ChEBI" id="CHEBI:60240"/>
        <label>2</label>
        <note>catalytic</note>
    </ligand>
</feature>
<feature type="binding site" evidence="6">
    <location>
        <position position="234"/>
    </location>
    <ligand>
        <name>a divalent metal cation</name>
        <dbReference type="ChEBI" id="CHEBI:60240"/>
        <label>2</label>
        <note>catalytic</note>
    </ligand>
</feature>
<keyword evidence="4 6" id="KW-0479">Metal-binding</keyword>
<evidence type="ECO:0000256" key="2">
    <source>
        <dbReference type="ARBA" id="ARBA00022438"/>
    </source>
</evidence>
<feature type="domain" description="Peptidase M24" evidence="8">
    <location>
        <begin position="12"/>
        <end position="241"/>
    </location>
</feature>
<proteinExistence type="inferred from homology"/>
<evidence type="ECO:0000256" key="6">
    <source>
        <dbReference type="HAMAP-Rule" id="MF_01974"/>
    </source>
</evidence>
<dbReference type="RefSeq" id="WP_052557762.1">
    <property type="nucleotide sequence ID" value="NZ_JMCC02000132.1"/>
</dbReference>
<gene>
    <name evidence="6" type="primary">map</name>
    <name evidence="9" type="ORF">DB30_01487</name>
</gene>
<dbReference type="Pfam" id="PF00557">
    <property type="entry name" value="Peptidase_M24"/>
    <property type="match status" value="1"/>
</dbReference>
<dbReference type="SUPFAM" id="SSF55920">
    <property type="entry name" value="Creatinase/aminopeptidase"/>
    <property type="match status" value="1"/>
</dbReference>
<feature type="binding site" evidence="6">
    <location>
        <position position="95"/>
    </location>
    <ligand>
        <name>a divalent metal cation</name>
        <dbReference type="ChEBI" id="CHEBI:60240"/>
        <label>1</label>
    </ligand>
</feature>
<dbReference type="HAMAP" id="MF_01974">
    <property type="entry name" value="MetAP_1"/>
    <property type="match status" value="1"/>
</dbReference>
<keyword evidence="5 6" id="KW-0378">Hydrolase</keyword>
<feature type="binding site" evidence="6">
    <location>
        <position position="170"/>
    </location>
    <ligand>
        <name>a divalent metal cation</name>
        <dbReference type="ChEBI" id="CHEBI:60240"/>
        <label>2</label>
        <note>catalytic</note>
    </ligand>
</feature>
<dbReference type="InterPro" id="IPR036005">
    <property type="entry name" value="Creatinase/aminopeptidase-like"/>
</dbReference>
<evidence type="ECO:0000256" key="7">
    <source>
        <dbReference type="RuleBase" id="RU003653"/>
    </source>
</evidence>
<dbReference type="PANTHER" id="PTHR43330:SF8">
    <property type="entry name" value="METHIONINE AMINOPEPTIDASE 1D, MITOCHONDRIAL"/>
    <property type="match status" value="1"/>
</dbReference>
<feature type="binding site" evidence="6">
    <location>
        <position position="177"/>
    </location>
    <ligand>
        <name>substrate</name>
    </ligand>
</feature>
<dbReference type="CDD" id="cd01086">
    <property type="entry name" value="MetAP1"/>
    <property type="match status" value="1"/>
</dbReference>
<evidence type="ECO:0000313" key="10">
    <source>
        <dbReference type="Proteomes" id="UP000031599"/>
    </source>
</evidence>
<feature type="binding site" evidence="6">
    <location>
        <position position="203"/>
    </location>
    <ligand>
        <name>a divalent metal cation</name>
        <dbReference type="ChEBI" id="CHEBI:60240"/>
        <label>2</label>
        <note>catalytic</note>
    </ligand>
</feature>
<comment type="subunit">
    <text evidence="6">Monomer.</text>
</comment>
<name>A0A0C2CX33_9BACT</name>
<evidence type="ECO:0000256" key="1">
    <source>
        <dbReference type="ARBA" id="ARBA00002521"/>
    </source>
</evidence>
<dbReference type="GO" id="GO:0046872">
    <property type="term" value="F:metal ion binding"/>
    <property type="evidence" value="ECO:0007669"/>
    <property type="project" value="UniProtKB-UniRule"/>
</dbReference>
<accession>A0A0C2CX33</accession>
<dbReference type="GO" id="GO:0004239">
    <property type="term" value="F:initiator methionyl aminopeptidase activity"/>
    <property type="evidence" value="ECO:0007669"/>
    <property type="project" value="UniProtKB-UniRule"/>
</dbReference>
<dbReference type="Proteomes" id="UP000031599">
    <property type="component" value="Unassembled WGS sequence"/>
</dbReference>
<feature type="binding site" evidence="6">
    <location>
        <position position="234"/>
    </location>
    <ligand>
        <name>a divalent metal cation</name>
        <dbReference type="ChEBI" id="CHEBI:60240"/>
        <label>1</label>
    </ligand>
</feature>
<organism evidence="9 10">
    <name type="scientific">Enhygromyxa salina</name>
    <dbReference type="NCBI Taxonomy" id="215803"/>
    <lineage>
        <taxon>Bacteria</taxon>
        <taxon>Pseudomonadati</taxon>
        <taxon>Myxococcota</taxon>
        <taxon>Polyangia</taxon>
        <taxon>Nannocystales</taxon>
        <taxon>Nannocystaceae</taxon>
        <taxon>Enhygromyxa</taxon>
    </lineage>
</organism>
<dbReference type="InterPro" id="IPR000994">
    <property type="entry name" value="Pept_M24"/>
</dbReference>
<keyword evidence="3 6" id="KW-0645">Protease</keyword>
<keyword evidence="2 6" id="KW-0031">Aminopeptidase</keyword>
<dbReference type="InterPro" id="IPR002467">
    <property type="entry name" value="Pept_M24A_MAP1"/>
</dbReference>
<dbReference type="GO" id="GO:0006508">
    <property type="term" value="P:proteolysis"/>
    <property type="evidence" value="ECO:0007669"/>
    <property type="project" value="UniProtKB-KW"/>
</dbReference>
<evidence type="ECO:0000313" key="9">
    <source>
        <dbReference type="EMBL" id="KIG12412.1"/>
    </source>
</evidence>
<comment type="similarity">
    <text evidence="6">Belongs to the peptidase M24A family. Methionine aminopeptidase type 1 subfamily.</text>
</comment>
<comment type="caution">
    <text evidence="9">The sequence shown here is derived from an EMBL/GenBank/DDBJ whole genome shotgun (WGS) entry which is preliminary data.</text>
</comment>
<evidence type="ECO:0000256" key="5">
    <source>
        <dbReference type="ARBA" id="ARBA00022801"/>
    </source>
</evidence>
<protein>
    <recommendedName>
        <fullName evidence="6 7">Methionine aminopeptidase</fullName>
        <shortName evidence="6">MAP</shortName>
        <shortName evidence="6">MetAP</shortName>
        <ecNumber evidence="6 7">3.4.11.18</ecNumber>
    </recommendedName>
    <alternativeName>
        <fullName evidence="6">Peptidase M</fullName>
    </alternativeName>
</protein>
<reference evidence="9 10" key="1">
    <citation type="submission" date="2014-12" db="EMBL/GenBank/DDBJ databases">
        <title>Genome assembly of Enhygromyxa salina DSM 15201.</title>
        <authorList>
            <person name="Sharma G."/>
            <person name="Subramanian S."/>
        </authorList>
    </citation>
    <scope>NUCLEOTIDE SEQUENCE [LARGE SCALE GENOMIC DNA]</scope>
    <source>
        <strain evidence="9 10">DSM 15201</strain>
    </source>
</reference>